<evidence type="ECO:0000256" key="6">
    <source>
        <dbReference type="ARBA" id="ARBA00023180"/>
    </source>
</evidence>
<comment type="caution">
    <text evidence="13">The sequence shown here is derived from an EMBL/GenBank/DDBJ whole genome shotgun (WGS) entry which is preliminary data.</text>
</comment>
<sequence>MIVAVVFTMFCLISCSDANNDLALDFCVADFGAPNYPSGYSCKNPLIVSSNDFSFSGLATPGIANNMIRASVARASVVLLMGASELIYVLQGKLTAAFISTNNTVYLNTLNQGDLMLFPRAYLHFIINQGKSSALIISSFSSENPGVQFVSQSLFGNNISTGDITRVSFVNPREVTRLKALFGGSG</sequence>
<feature type="disulfide bond" evidence="10">
    <location>
        <begin position="27"/>
        <end position="42"/>
    </location>
</feature>
<evidence type="ECO:0000259" key="12">
    <source>
        <dbReference type="SMART" id="SM00835"/>
    </source>
</evidence>
<dbReference type="PANTHER" id="PTHR31238">
    <property type="entry name" value="GERMIN-LIKE PROTEIN SUBFAMILY 3 MEMBER 3"/>
    <property type="match status" value="1"/>
</dbReference>
<feature type="domain" description="Cupin type-1" evidence="12">
    <location>
        <begin position="29"/>
        <end position="176"/>
    </location>
</feature>
<evidence type="ECO:0000256" key="4">
    <source>
        <dbReference type="ARBA" id="ARBA00022525"/>
    </source>
</evidence>
<dbReference type="Proteomes" id="UP000634136">
    <property type="component" value="Unassembled WGS sequence"/>
</dbReference>
<keyword evidence="11" id="KW-0732">Signal</keyword>
<dbReference type="SMART" id="SM00835">
    <property type="entry name" value="Cupin_1"/>
    <property type="match status" value="1"/>
</dbReference>
<evidence type="ECO:0000256" key="8">
    <source>
        <dbReference type="PIRSR" id="PIRSR601929-1"/>
    </source>
</evidence>
<evidence type="ECO:0000256" key="1">
    <source>
        <dbReference type="ARBA" id="ARBA00004271"/>
    </source>
</evidence>
<dbReference type="PRINTS" id="PR00325">
    <property type="entry name" value="GERMIN"/>
</dbReference>
<dbReference type="AlphaFoldDB" id="A0A834X526"/>
<dbReference type="InterPro" id="IPR006045">
    <property type="entry name" value="Cupin_1"/>
</dbReference>
<keyword evidence="4 11" id="KW-0964">Secreted</keyword>
<dbReference type="EMBL" id="JAAIUW010000003">
    <property type="protein sequence ID" value="KAF7837910.1"/>
    <property type="molecule type" value="Genomic_DNA"/>
</dbReference>
<evidence type="ECO:0000256" key="5">
    <source>
        <dbReference type="ARBA" id="ARBA00022723"/>
    </source>
</evidence>
<gene>
    <name evidence="13" type="ORF">G2W53_006392</name>
</gene>
<dbReference type="OrthoDB" id="1921208at2759"/>
<dbReference type="InterPro" id="IPR001929">
    <property type="entry name" value="Germin"/>
</dbReference>
<dbReference type="InterPro" id="IPR014710">
    <property type="entry name" value="RmlC-like_jellyroll"/>
</dbReference>
<feature type="binding site" evidence="8">
    <location>
        <position position="85"/>
    </location>
    <ligand>
        <name>oxalate</name>
        <dbReference type="ChEBI" id="CHEBI:30623"/>
    </ligand>
</feature>
<dbReference type="SUPFAM" id="SSF51182">
    <property type="entry name" value="RmlC-like cupins"/>
    <property type="match status" value="1"/>
</dbReference>
<comment type="similarity">
    <text evidence="2 11">Belongs to the germin family.</text>
</comment>
<keyword evidence="3 11" id="KW-0052">Apoplast</keyword>
<keyword evidence="14" id="KW-1185">Reference proteome</keyword>
<reference evidence="13" key="1">
    <citation type="submission" date="2020-09" db="EMBL/GenBank/DDBJ databases">
        <title>Genome-Enabled Discovery of Anthraquinone Biosynthesis in Senna tora.</title>
        <authorList>
            <person name="Kang S.-H."/>
            <person name="Pandey R.P."/>
            <person name="Lee C.-M."/>
            <person name="Sim J.-S."/>
            <person name="Jeong J.-T."/>
            <person name="Choi B.-S."/>
            <person name="Jung M."/>
            <person name="Ginzburg D."/>
            <person name="Zhao K."/>
            <person name="Won S.Y."/>
            <person name="Oh T.-J."/>
            <person name="Yu Y."/>
            <person name="Kim N.-H."/>
            <person name="Lee O.R."/>
            <person name="Lee T.-H."/>
            <person name="Bashyal P."/>
            <person name="Kim T.-S."/>
            <person name="Lee W.-H."/>
            <person name="Kawkins C."/>
            <person name="Kim C.-K."/>
            <person name="Kim J.S."/>
            <person name="Ahn B.O."/>
            <person name="Rhee S.Y."/>
            <person name="Sohng J.K."/>
        </authorList>
    </citation>
    <scope>NUCLEOTIDE SEQUENCE</scope>
    <source>
        <tissue evidence="13">Leaf</tissue>
    </source>
</reference>
<dbReference type="InterPro" id="IPR011051">
    <property type="entry name" value="RmlC_Cupin_sf"/>
</dbReference>
<comment type="subcellular location">
    <subcellularLocation>
        <location evidence="1 11">Secreted</location>
        <location evidence="1 11">Extracellular space</location>
        <location evidence="1 11">Apoplast</location>
    </subcellularLocation>
</comment>
<dbReference type="Pfam" id="PF00190">
    <property type="entry name" value="Cupin_1"/>
    <property type="match status" value="1"/>
</dbReference>
<feature type="chain" id="PRO_5033111957" description="Germin-like protein" evidence="11">
    <location>
        <begin position="19"/>
        <end position="186"/>
    </location>
</feature>
<evidence type="ECO:0000256" key="2">
    <source>
        <dbReference type="ARBA" id="ARBA00007456"/>
    </source>
</evidence>
<dbReference type="GO" id="GO:0048046">
    <property type="term" value="C:apoplast"/>
    <property type="evidence" value="ECO:0007669"/>
    <property type="project" value="UniProtKB-SubCell"/>
</dbReference>
<keyword evidence="10" id="KW-1015">Disulfide bond</keyword>
<name>A0A834X526_9FABA</name>
<feature type="binding site" evidence="9">
    <location>
        <position position="124"/>
    </location>
    <ligand>
        <name>Mn(2+)</name>
        <dbReference type="ChEBI" id="CHEBI:29035"/>
    </ligand>
</feature>
<evidence type="ECO:0000313" key="13">
    <source>
        <dbReference type="EMBL" id="KAF7837910.1"/>
    </source>
</evidence>
<protein>
    <recommendedName>
        <fullName evidence="11">Germin-like protein</fullName>
    </recommendedName>
</protein>
<proteinExistence type="inferred from homology"/>
<keyword evidence="6" id="KW-0325">Glycoprotein</keyword>
<feature type="binding site" evidence="9">
    <location>
        <position position="85"/>
    </location>
    <ligand>
        <name>Mn(2+)</name>
        <dbReference type="ChEBI" id="CHEBI:29035"/>
    </ligand>
</feature>
<dbReference type="CDD" id="cd02241">
    <property type="entry name" value="cupin_OxOx"/>
    <property type="match status" value="1"/>
</dbReference>
<keyword evidence="7 8" id="KW-0464">Manganese</keyword>
<evidence type="ECO:0000256" key="3">
    <source>
        <dbReference type="ARBA" id="ARBA00022523"/>
    </source>
</evidence>
<accession>A0A834X526</accession>
<evidence type="ECO:0000313" key="14">
    <source>
        <dbReference type="Proteomes" id="UP000634136"/>
    </source>
</evidence>
<keyword evidence="5 8" id="KW-0479">Metal-binding</keyword>
<evidence type="ECO:0000256" key="7">
    <source>
        <dbReference type="ARBA" id="ARBA00023211"/>
    </source>
</evidence>
<dbReference type="GO" id="GO:0030145">
    <property type="term" value="F:manganese ion binding"/>
    <property type="evidence" value="ECO:0007669"/>
    <property type="project" value="UniProtKB-UniRule"/>
</dbReference>
<feature type="signal peptide" evidence="11">
    <location>
        <begin position="1"/>
        <end position="18"/>
    </location>
</feature>
<evidence type="ECO:0000256" key="10">
    <source>
        <dbReference type="PIRSR" id="PIRSR601929-3"/>
    </source>
</evidence>
<evidence type="ECO:0000256" key="11">
    <source>
        <dbReference type="RuleBase" id="RU366015"/>
    </source>
</evidence>
<organism evidence="13 14">
    <name type="scientific">Senna tora</name>
    <dbReference type="NCBI Taxonomy" id="362788"/>
    <lineage>
        <taxon>Eukaryota</taxon>
        <taxon>Viridiplantae</taxon>
        <taxon>Streptophyta</taxon>
        <taxon>Embryophyta</taxon>
        <taxon>Tracheophyta</taxon>
        <taxon>Spermatophyta</taxon>
        <taxon>Magnoliopsida</taxon>
        <taxon>eudicotyledons</taxon>
        <taxon>Gunneridae</taxon>
        <taxon>Pentapetalae</taxon>
        <taxon>rosids</taxon>
        <taxon>fabids</taxon>
        <taxon>Fabales</taxon>
        <taxon>Fabaceae</taxon>
        <taxon>Caesalpinioideae</taxon>
        <taxon>Cassia clade</taxon>
        <taxon>Senna</taxon>
    </lineage>
</organism>
<dbReference type="Gene3D" id="2.60.120.10">
    <property type="entry name" value="Jelly Rolls"/>
    <property type="match status" value="2"/>
</dbReference>
<evidence type="ECO:0000256" key="9">
    <source>
        <dbReference type="PIRSR" id="PIRSR601929-2"/>
    </source>
</evidence>